<dbReference type="Pfam" id="PF09583">
    <property type="entry name" value="Phageshock_PspG"/>
    <property type="match status" value="1"/>
</dbReference>
<evidence type="ECO:0000256" key="1">
    <source>
        <dbReference type="SAM" id="Phobius"/>
    </source>
</evidence>
<keyword evidence="1" id="KW-0472">Membrane</keyword>
<sequence length="69" mass="7594">MFEFLFLLLMLGAMAFTGFTLVGCIVVVCIAAVILLVFGAIGLLIQWAPWILAAAIIYWLVSDKRCKQS</sequence>
<dbReference type="EMBL" id="JAIMJA010000005">
    <property type="protein sequence ID" value="MCE2594547.1"/>
    <property type="molecule type" value="Genomic_DNA"/>
</dbReference>
<dbReference type="RefSeq" id="WP_233052084.1">
    <property type="nucleotide sequence ID" value="NZ_JAIMJA010000005.1"/>
</dbReference>
<name>A0ABS8W6C4_9GAMM</name>
<dbReference type="Proteomes" id="UP001201273">
    <property type="component" value="Unassembled WGS sequence"/>
</dbReference>
<keyword evidence="3" id="KW-1185">Reference proteome</keyword>
<reference evidence="2 3" key="1">
    <citation type="journal article" date="2022" name="Environ. Microbiol. Rep.">
        <title>Eco-phylogenetic analyses reveal divergent evolution of vitamin B12 metabolism in the marine bacterial family 'Psychromonadaceae'.</title>
        <authorList>
            <person name="Jin X."/>
            <person name="Yang Y."/>
            <person name="Cao H."/>
            <person name="Gao B."/>
            <person name="Zhao Z."/>
        </authorList>
    </citation>
    <scope>NUCLEOTIDE SEQUENCE [LARGE SCALE GENOMIC DNA]</scope>
    <source>
        <strain evidence="2 3">MKS20</strain>
    </source>
</reference>
<gene>
    <name evidence="2" type="ORF">K6Y31_06940</name>
</gene>
<evidence type="ECO:0008006" key="4">
    <source>
        <dbReference type="Google" id="ProtNLM"/>
    </source>
</evidence>
<accession>A0ABS8W6C4</accession>
<evidence type="ECO:0000313" key="3">
    <source>
        <dbReference type="Proteomes" id="UP001201273"/>
    </source>
</evidence>
<dbReference type="InterPro" id="IPR014318">
    <property type="entry name" value="Phageshock_PspG"/>
</dbReference>
<proteinExistence type="predicted"/>
<organism evidence="2 3">
    <name type="scientific">Motilimonas cestriensis</name>
    <dbReference type="NCBI Taxonomy" id="2742685"/>
    <lineage>
        <taxon>Bacteria</taxon>
        <taxon>Pseudomonadati</taxon>
        <taxon>Pseudomonadota</taxon>
        <taxon>Gammaproteobacteria</taxon>
        <taxon>Alteromonadales</taxon>
        <taxon>Alteromonadales genera incertae sedis</taxon>
        <taxon>Motilimonas</taxon>
    </lineage>
</organism>
<keyword evidence="1" id="KW-1133">Transmembrane helix</keyword>
<feature type="transmembrane region" description="Helical" evidence="1">
    <location>
        <begin position="44"/>
        <end position="61"/>
    </location>
</feature>
<evidence type="ECO:0000313" key="2">
    <source>
        <dbReference type="EMBL" id="MCE2594547.1"/>
    </source>
</evidence>
<comment type="caution">
    <text evidence="2">The sequence shown here is derived from an EMBL/GenBank/DDBJ whole genome shotgun (WGS) entry which is preliminary data.</text>
</comment>
<feature type="transmembrane region" description="Helical" evidence="1">
    <location>
        <begin position="7"/>
        <end position="38"/>
    </location>
</feature>
<protein>
    <recommendedName>
        <fullName evidence="4">Phage shock protein G</fullName>
    </recommendedName>
</protein>
<keyword evidence="1" id="KW-0812">Transmembrane</keyword>